<evidence type="ECO:0000256" key="1">
    <source>
        <dbReference type="ARBA" id="ARBA00022598"/>
    </source>
</evidence>
<dbReference type="InterPro" id="IPR004143">
    <property type="entry name" value="BPL_LPL_catalytic"/>
</dbReference>
<keyword evidence="4" id="KW-1185">Reference proteome</keyword>
<organism evidence="3 4">
    <name type="scientific">Secundilactobacillus angelensis</name>
    <dbReference type="NCBI Taxonomy" id="2722706"/>
    <lineage>
        <taxon>Bacteria</taxon>
        <taxon>Bacillati</taxon>
        <taxon>Bacillota</taxon>
        <taxon>Bacilli</taxon>
        <taxon>Lactobacillales</taxon>
        <taxon>Lactobacillaceae</taxon>
        <taxon>Secundilactobacillus</taxon>
    </lineage>
</organism>
<comment type="caution">
    <text evidence="3">The sequence shown here is derived from an EMBL/GenBank/DDBJ whole genome shotgun (WGS) entry which is preliminary data.</text>
</comment>
<proteinExistence type="predicted"/>
<evidence type="ECO:0000313" key="4">
    <source>
        <dbReference type="Proteomes" id="UP000763447"/>
    </source>
</evidence>
<name>A0ABX1KZ73_9LACO</name>
<evidence type="ECO:0000259" key="2">
    <source>
        <dbReference type="PROSITE" id="PS51733"/>
    </source>
</evidence>
<dbReference type="Pfam" id="PF03099">
    <property type="entry name" value="BPL_LplA_LipB"/>
    <property type="match status" value="1"/>
</dbReference>
<gene>
    <name evidence="3" type="ORF">HC026_10050</name>
</gene>
<dbReference type="Gene3D" id="3.30.930.10">
    <property type="entry name" value="Bira Bifunctional Protein, Domain 2"/>
    <property type="match status" value="1"/>
</dbReference>
<dbReference type="GO" id="GO:0004077">
    <property type="term" value="F:biotin--[biotin carboxyl-carrier protein] ligase activity"/>
    <property type="evidence" value="ECO:0007669"/>
    <property type="project" value="UniProtKB-EC"/>
</dbReference>
<dbReference type="CDD" id="cd16442">
    <property type="entry name" value="BPL"/>
    <property type="match status" value="1"/>
</dbReference>
<protein>
    <submittedName>
        <fullName evidence="3">Biotin--[acetyl-CoA-carboxylase] ligase</fullName>
        <ecNumber evidence="3">6.3.4.15</ecNumber>
    </submittedName>
</protein>
<keyword evidence="1 3" id="KW-0436">Ligase</keyword>
<reference evidence="3 4" key="1">
    <citation type="submission" date="2020-04" db="EMBL/GenBank/DDBJ databases">
        <title>A novel species of genus Lactobacillus that was isolated from fermented food Zha-chili.</title>
        <authorList>
            <person name="Zhang Z."/>
        </authorList>
    </citation>
    <scope>NUCLEOTIDE SEQUENCE [LARGE SCALE GENOMIC DNA]</scope>
    <source>
        <strain evidence="4">HBUAS51383</strain>
    </source>
</reference>
<evidence type="ECO:0000313" key="3">
    <source>
        <dbReference type="EMBL" id="NLR19243.1"/>
    </source>
</evidence>
<dbReference type="InterPro" id="IPR045864">
    <property type="entry name" value="aa-tRNA-synth_II/BPL/LPL"/>
</dbReference>
<dbReference type="PANTHER" id="PTHR12835">
    <property type="entry name" value="BIOTIN PROTEIN LIGASE"/>
    <property type="match status" value="1"/>
</dbReference>
<dbReference type="Proteomes" id="UP000763447">
    <property type="component" value="Unassembled WGS sequence"/>
</dbReference>
<dbReference type="NCBIfam" id="TIGR00121">
    <property type="entry name" value="birA_ligase"/>
    <property type="match status" value="1"/>
</dbReference>
<sequence>MNDETIEKQLRDKTETEINLRHFTTIGSTNRYAKHLTQQQPIQVPYLIWADQQTAGTGKLARPFYSSSGGLYLSLILPNKSIDPQKIGLFTTSLALAGIKAIKACFSIAAQVKWVNDIYLNQRKIVGILVGRGANQTIIIGIGVNLFQANFPTEISQTAGNLLTSPPSDSEKDQFLISLVSHLYKSSMTYTNPQFISEYKHSLNLMSQQVELKMGHSSIIGKVIDINSLGQLVILDSVTKKARSISAGEVIKVYPNHLSK</sequence>
<dbReference type="EMBL" id="JAAXLJ010000020">
    <property type="protein sequence ID" value="NLR19243.1"/>
    <property type="molecule type" value="Genomic_DNA"/>
</dbReference>
<dbReference type="EC" id="6.3.4.15" evidence="3"/>
<dbReference type="SUPFAM" id="SSF55681">
    <property type="entry name" value="Class II aaRS and biotin synthetases"/>
    <property type="match status" value="1"/>
</dbReference>
<feature type="domain" description="BPL/LPL catalytic" evidence="2">
    <location>
        <begin position="15"/>
        <end position="188"/>
    </location>
</feature>
<accession>A0ABX1KZ73</accession>
<dbReference type="RefSeq" id="WP_168925830.1">
    <property type="nucleotide sequence ID" value="NZ_JAAXLJ010000020.1"/>
</dbReference>
<dbReference type="InterPro" id="IPR004408">
    <property type="entry name" value="Biotin_CoA_COase_ligase"/>
</dbReference>
<dbReference type="PROSITE" id="PS51733">
    <property type="entry name" value="BPL_LPL_CATALYTIC"/>
    <property type="match status" value="1"/>
</dbReference>
<dbReference type="PANTHER" id="PTHR12835:SF5">
    <property type="entry name" value="BIOTIN--PROTEIN LIGASE"/>
    <property type="match status" value="1"/>
</dbReference>